<dbReference type="EMBL" id="SSDS01000050">
    <property type="protein sequence ID" value="TXG77262.1"/>
    <property type="molecule type" value="Genomic_DNA"/>
</dbReference>
<proteinExistence type="predicted"/>
<name>A0A5C7J8L2_9BACT</name>
<organism evidence="1 2">
    <name type="scientific">Candidatus Dojkabacteria bacterium</name>
    <dbReference type="NCBI Taxonomy" id="2099670"/>
    <lineage>
        <taxon>Bacteria</taxon>
        <taxon>Candidatus Dojkabacteria</taxon>
    </lineage>
</organism>
<comment type="caution">
    <text evidence="1">The sequence shown here is derived from an EMBL/GenBank/DDBJ whole genome shotgun (WGS) entry which is preliminary data.</text>
</comment>
<sequence length="83" mass="9351">MVERVSKYQTADGKLFSTYQEAQSHEKRQEKVALLAKVFQNPRLANLSASSLAATLLANPQMLTELRDACNKGLEWQRNSVKV</sequence>
<dbReference type="AlphaFoldDB" id="A0A5C7J8L2"/>
<accession>A0A5C7J8L2</accession>
<protein>
    <submittedName>
        <fullName evidence="1">Uncharacterized protein</fullName>
    </submittedName>
</protein>
<evidence type="ECO:0000313" key="2">
    <source>
        <dbReference type="Proteomes" id="UP000321026"/>
    </source>
</evidence>
<dbReference type="Proteomes" id="UP000321026">
    <property type="component" value="Unassembled WGS sequence"/>
</dbReference>
<reference evidence="1 2" key="1">
    <citation type="submission" date="2018-09" db="EMBL/GenBank/DDBJ databases">
        <title>Metagenome Assembled Genomes from an Advanced Water Purification Facility.</title>
        <authorList>
            <person name="Stamps B.W."/>
            <person name="Spear J.R."/>
        </authorList>
    </citation>
    <scope>NUCLEOTIDE SEQUENCE [LARGE SCALE GENOMIC DNA]</scope>
    <source>
        <strain evidence="1">Bin_63_2</strain>
    </source>
</reference>
<gene>
    <name evidence="1" type="ORF">E6Q11_03110</name>
</gene>
<evidence type="ECO:0000313" key="1">
    <source>
        <dbReference type="EMBL" id="TXG77262.1"/>
    </source>
</evidence>